<name>A0A191ZCP6_9CAUD</name>
<evidence type="ECO:0000313" key="2">
    <source>
        <dbReference type="EMBL" id="ANJ65159.1"/>
    </source>
</evidence>
<sequence length="137" mass="14993">MTNLVRLGFDEDAKVLHVVDHDKGEKLPEGVKDLGLAPKATHELAAEEKLNSLYNADSLSAVSVVYGETAKETVAPVEESPELSTQHEEVDEQVNNPQPEPAPVADPVITEPVEPEPVEEEEVEPEEEDDSEDKKES</sequence>
<gene>
    <name evidence="2" type="ORF">FROZEN_27</name>
</gene>
<accession>A0A191ZCP6</accession>
<feature type="compositionally biased region" description="Acidic residues" evidence="1">
    <location>
        <begin position="113"/>
        <end position="131"/>
    </location>
</feature>
<evidence type="ECO:0000256" key="1">
    <source>
        <dbReference type="SAM" id="MobiDB-lite"/>
    </source>
</evidence>
<dbReference type="EMBL" id="KX098389">
    <property type="protein sequence ID" value="ANJ65159.1"/>
    <property type="molecule type" value="Genomic_DNA"/>
</dbReference>
<feature type="region of interest" description="Disordered" evidence="1">
    <location>
        <begin position="71"/>
        <end position="137"/>
    </location>
</feature>
<dbReference type="KEGG" id="vg:29065793"/>
<dbReference type="RefSeq" id="YP_009286156.1">
    <property type="nucleotide sequence ID" value="NC_031062.2"/>
</dbReference>
<proteinExistence type="predicted"/>
<dbReference type="GeneID" id="29065793"/>
<evidence type="ECO:0000313" key="3">
    <source>
        <dbReference type="Proteomes" id="UP000202061"/>
    </source>
</evidence>
<keyword evidence="3" id="KW-1185">Reference proteome</keyword>
<dbReference type="Proteomes" id="UP000202061">
    <property type="component" value="Segment"/>
</dbReference>
<protein>
    <submittedName>
        <fullName evidence="2">Uncharacterized protein</fullName>
    </submittedName>
</protein>
<reference evidence="2" key="1">
    <citation type="submission" date="2017-06" db="EMBL/GenBank/DDBJ databases">
        <authorList>
            <person name="Berg J.A."/>
            <person name="Peck M.D."/>
            <person name="Grossarth S.E."/>
            <person name="Jarvis T.M."/>
            <person name="Merrill B.D."/>
            <person name="Breakwell D.P."/>
            <person name="Burnett S.H."/>
            <person name="Grose J.H."/>
        </authorList>
    </citation>
    <scope>NUCLEOTIDE SEQUENCE [LARGE SCALE GENOMIC DNA]</scope>
</reference>
<organism evidence="2 3">
    <name type="scientific">Erwinia phage vB_EamP_Frozen</name>
    <dbReference type="NCBI Taxonomy" id="1852641"/>
    <lineage>
        <taxon>Viruses</taxon>
        <taxon>Duplodnaviria</taxon>
        <taxon>Heunggongvirae</taxon>
        <taxon>Uroviricota</taxon>
        <taxon>Caudoviricetes</taxon>
        <taxon>Schitoviridae</taxon>
        <taxon>Erskinevirinae</taxon>
        <taxon>Johnsonvirus</taxon>
        <taxon>Johnsonvirus frozen</taxon>
    </lineage>
</organism>